<gene>
    <name evidence="3" type="ORF">DSLASN_00160</name>
</gene>
<dbReference type="EMBL" id="AP024488">
    <property type="protein sequence ID" value="BCS94384.1"/>
    <property type="molecule type" value="Genomic_DNA"/>
</dbReference>
<dbReference type="Proteomes" id="UP001320148">
    <property type="component" value="Chromosome"/>
</dbReference>
<evidence type="ECO:0000259" key="2">
    <source>
        <dbReference type="Pfam" id="PF04892"/>
    </source>
</evidence>
<feature type="transmembrane region" description="Helical" evidence="1">
    <location>
        <begin position="41"/>
        <end position="57"/>
    </location>
</feature>
<dbReference type="PANTHER" id="PTHR28008">
    <property type="entry name" value="DOMAIN PROTEIN, PUTATIVE (AFU_ORTHOLOGUE AFUA_3G10980)-RELATED"/>
    <property type="match status" value="1"/>
</dbReference>
<evidence type="ECO:0000313" key="3">
    <source>
        <dbReference type="EMBL" id="BCS94384.1"/>
    </source>
</evidence>
<dbReference type="NCBIfam" id="NF037970">
    <property type="entry name" value="vanZ_1"/>
    <property type="match status" value="1"/>
</dbReference>
<organism evidence="3 4">
    <name type="scientific">Desulfoluna limicola</name>
    <dbReference type="NCBI Taxonomy" id="2810562"/>
    <lineage>
        <taxon>Bacteria</taxon>
        <taxon>Pseudomonadati</taxon>
        <taxon>Thermodesulfobacteriota</taxon>
        <taxon>Desulfobacteria</taxon>
        <taxon>Desulfobacterales</taxon>
        <taxon>Desulfolunaceae</taxon>
        <taxon>Desulfoluna</taxon>
    </lineage>
</organism>
<evidence type="ECO:0000256" key="1">
    <source>
        <dbReference type="SAM" id="Phobius"/>
    </source>
</evidence>
<keyword evidence="1" id="KW-1133">Transmembrane helix</keyword>
<sequence>MKIIESKILRHWLAVLLLCVLIFLPSLIHLPMPKGPVCDKVVHLFVYGVAGFLVLRGTRSLPLGQNRLIAILFAFLMAAAIGAADEVFQLFVPRRQMDRVDFLFDLAGIVAGICLYLILWLREGRKPRERTHTEKA</sequence>
<feature type="domain" description="VanZ-like" evidence="2">
    <location>
        <begin position="38"/>
        <end position="119"/>
    </location>
</feature>
<feature type="transmembrane region" description="Helical" evidence="1">
    <location>
        <begin position="69"/>
        <end position="90"/>
    </location>
</feature>
<proteinExistence type="predicted"/>
<accession>A0ABM7PB55</accession>
<protein>
    <recommendedName>
        <fullName evidence="2">VanZ-like domain-containing protein</fullName>
    </recommendedName>
</protein>
<dbReference type="RefSeq" id="WP_236890703.1">
    <property type="nucleotide sequence ID" value="NZ_AP024488.1"/>
</dbReference>
<evidence type="ECO:0000313" key="4">
    <source>
        <dbReference type="Proteomes" id="UP001320148"/>
    </source>
</evidence>
<dbReference type="PANTHER" id="PTHR28008:SF1">
    <property type="entry name" value="DOMAIN PROTEIN, PUTATIVE (AFU_ORTHOLOGUE AFUA_3G10980)-RELATED"/>
    <property type="match status" value="1"/>
</dbReference>
<feature type="transmembrane region" description="Helical" evidence="1">
    <location>
        <begin position="12"/>
        <end position="29"/>
    </location>
</feature>
<keyword evidence="1" id="KW-0472">Membrane</keyword>
<keyword evidence="1" id="KW-0812">Transmembrane</keyword>
<feature type="transmembrane region" description="Helical" evidence="1">
    <location>
        <begin position="102"/>
        <end position="121"/>
    </location>
</feature>
<reference evidence="3 4" key="1">
    <citation type="submission" date="2021-02" db="EMBL/GenBank/DDBJ databases">
        <title>Complete genome of Desulfoluna sp. strain ASN36.</title>
        <authorList>
            <person name="Takahashi A."/>
            <person name="Kojima H."/>
            <person name="Fukui M."/>
        </authorList>
    </citation>
    <scope>NUCLEOTIDE SEQUENCE [LARGE SCALE GENOMIC DNA]</scope>
    <source>
        <strain evidence="3 4">ASN36</strain>
    </source>
</reference>
<dbReference type="InterPro" id="IPR006976">
    <property type="entry name" value="VanZ-like"/>
</dbReference>
<keyword evidence="4" id="KW-1185">Reference proteome</keyword>
<dbReference type="Pfam" id="PF04892">
    <property type="entry name" value="VanZ"/>
    <property type="match status" value="1"/>
</dbReference>
<name>A0ABM7PB55_9BACT</name>